<gene>
    <name evidence="2" type="ORF">CcaverHIS019_0200070</name>
</gene>
<evidence type="ECO:0000313" key="2">
    <source>
        <dbReference type="EMBL" id="BEI88645.1"/>
    </source>
</evidence>
<reference evidence="2" key="1">
    <citation type="journal article" date="2023" name="BMC Genomics">
        <title>Chromosome-level genome assemblies of Cutaneotrichosporon spp. (Trichosporonales, Basidiomycota) reveal imbalanced evolution between nucleotide sequences and chromosome synteny.</title>
        <authorList>
            <person name="Kobayashi Y."/>
            <person name="Kayamori A."/>
            <person name="Aoki K."/>
            <person name="Shiwa Y."/>
            <person name="Matsutani M."/>
            <person name="Fujita N."/>
            <person name="Sugita T."/>
            <person name="Iwasaki W."/>
            <person name="Tanaka N."/>
            <person name="Takashima M."/>
        </authorList>
    </citation>
    <scope>NUCLEOTIDE SEQUENCE</scope>
    <source>
        <strain evidence="2">HIS019</strain>
    </source>
</reference>
<dbReference type="SUPFAM" id="SSF53474">
    <property type="entry name" value="alpha/beta-Hydrolases"/>
    <property type="match status" value="1"/>
</dbReference>
<dbReference type="EMBL" id="AP028213">
    <property type="protein sequence ID" value="BEI88645.1"/>
    <property type="molecule type" value="Genomic_DNA"/>
</dbReference>
<dbReference type="Gene3D" id="3.40.50.1820">
    <property type="entry name" value="alpha/beta hydrolase"/>
    <property type="match status" value="1"/>
</dbReference>
<dbReference type="GeneID" id="85492516"/>
<evidence type="ECO:0000259" key="1">
    <source>
        <dbReference type="Pfam" id="PF12146"/>
    </source>
</evidence>
<dbReference type="RefSeq" id="XP_060453911.1">
    <property type="nucleotide sequence ID" value="XM_060596971.1"/>
</dbReference>
<organism evidence="2 3">
    <name type="scientific">Cutaneotrichosporon cavernicola</name>
    <dbReference type="NCBI Taxonomy" id="279322"/>
    <lineage>
        <taxon>Eukaryota</taxon>
        <taxon>Fungi</taxon>
        <taxon>Dikarya</taxon>
        <taxon>Basidiomycota</taxon>
        <taxon>Agaricomycotina</taxon>
        <taxon>Tremellomycetes</taxon>
        <taxon>Trichosporonales</taxon>
        <taxon>Trichosporonaceae</taxon>
        <taxon>Cutaneotrichosporon</taxon>
    </lineage>
</organism>
<proteinExistence type="predicted"/>
<dbReference type="AlphaFoldDB" id="A0AA48I6C0"/>
<evidence type="ECO:0000313" key="3">
    <source>
        <dbReference type="Proteomes" id="UP001233271"/>
    </source>
</evidence>
<accession>A0AA48I6C0</accession>
<dbReference type="InterPro" id="IPR022742">
    <property type="entry name" value="Hydrolase_4"/>
</dbReference>
<name>A0AA48I6C0_9TREE</name>
<dbReference type="Proteomes" id="UP001233271">
    <property type="component" value="Chromosome 2"/>
</dbReference>
<dbReference type="KEGG" id="ccac:CcaHIS019_0200070"/>
<protein>
    <recommendedName>
        <fullName evidence="1">Serine aminopeptidase S33 domain-containing protein</fullName>
    </recommendedName>
</protein>
<dbReference type="Pfam" id="PF12146">
    <property type="entry name" value="Hydrolase_4"/>
    <property type="match status" value="1"/>
</dbReference>
<feature type="domain" description="Serine aminopeptidase S33" evidence="1">
    <location>
        <begin position="94"/>
        <end position="178"/>
    </location>
</feature>
<dbReference type="InterPro" id="IPR029058">
    <property type="entry name" value="AB_hydrolase_fold"/>
</dbReference>
<keyword evidence="3" id="KW-1185">Reference proteome</keyword>
<sequence>MSDSITTWAKEQAKFFTFGVPPVPIMHSPDEAGLDYEEIVFPAHLDGVPIEGWFIPAKGSKKIIICNHPMTFNRAGCRPLAGFGEGVNLIPDYKHLHDAGYNIVAYDIRNHGRSGSNFGAAGGQGPYVTFGVYESRDVVGSIQYVRKRFPDYEVALYSRCMGANSTIKAWQKYPDEFKDIKTLLALQPVSIRSFIETGAKKANLDVAKAAEAFDKELFDEVGFRLDDYSPQLAAPAVNVPTFVLTVRDDALINAPKDLVEIYDNLGTKEKKIFWIEGTTVRFDGYSYFGSHPEQMVDWFKKYL</sequence>